<evidence type="ECO:0000256" key="1">
    <source>
        <dbReference type="ARBA" id="ARBA00004245"/>
    </source>
</evidence>
<evidence type="ECO:0000256" key="4">
    <source>
        <dbReference type="ARBA" id="ARBA00023212"/>
    </source>
</evidence>
<dbReference type="Proteomes" id="UP000694397">
    <property type="component" value="Chromosome 1"/>
</dbReference>
<dbReference type="InterPro" id="IPR007259">
    <property type="entry name" value="GCP"/>
</dbReference>
<reference evidence="6" key="3">
    <citation type="submission" date="2025-09" db="UniProtKB">
        <authorList>
            <consortium name="Ensembl"/>
        </authorList>
    </citation>
    <scope>IDENTIFICATION</scope>
</reference>
<name>A0A8C9TPS5_SCLFO</name>
<dbReference type="Ensembl" id="ENSSFOT00015064477.1">
    <property type="protein sequence ID" value="ENSSFOP00015053172.1"/>
    <property type="gene ID" value="ENSSFOG00015000966.2"/>
</dbReference>
<comment type="subcellular location">
    <subcellularLocation>
        <location evidence="1">Cytoplasm</location>
        <location evidence="1">Cytoskeleton</location>
    </subcellularLocation>
</comment>
<dbReference type="GO" id="GO:0043015">
    <property type="term" value="F:gamma-tubulin binding"/>
    <property type="evidence" value="ECO:0007669"/>
    <property type="project" value="InterPro"/>
</dbReference>
<protein>
    <submittedName>
        <fullName evidence="6">Tubulin gamma complex component 3</fullName>
    </submittedName>
</protein>
<dbReference type="GO" id="GO:0000930">
    <property type="term" value="C:gamma-tubulin complex"/>
    <property type="evidence" value="ECO:0007669"/>
    <property type="project" value="TreeGrafter"/>
</dbReference>
<dbReference type="PANTHER" id="PTHR19302">
    <property type="entry name" value="GAMMA TUBULIN COMPLEX PROTEIN"/>
    <property type="match status" value="1"/>
</dbReference>
<dbReference type="Pfam" id="PF17681">
    <property type="entry name" value="GCP_N_terminal"/>
    <property type="match status" value="1"/>
</dbReference>
<sequence>MAALDQKSPNVLLQSLCCRITGKSEAEVAHQFQYAVRVIGSNYAPTIERDEFLVSEKIKKELLKQRREADAALFSELHRKLQTQGVLKHRWSVLYLLLSLCEDPRKPSCRVPGYGALFAQGLPRDAHSTPFYCARPQSLALGYADRSSSMHTSASLGTSGVSSLLCQPFCCNVRSILLLFGGFLCCAAEVGEAALVRDILYVFQGIDGKFIKMCSPENCYKIDAKMPLSKSLRDMSSRLAELGWLHNKVRKYTDSRSLDRAFGLVGQSFCAALHQELKEYYRLLSVLHSQLQVEDDQGVNLGSESSLTLRRLLVWTYDPKVRLKTLAALVDYCQGRKGGELASAVHAYSKTGDPYMRALVQHILGLVSHPILNFLYRWIYDGELEDTYHEVGESAPCLERGGEIITWDLSCVGCLHRDDNGQGFSRMTPPGTCISKLLVNCSLDCVILSYFLTLCI</sequence>
<reference evidence="6 7" key="1">
    <citation type="submission" date="2019-04" db="EMBL/GenBank/DDBJ databases">
        <authorList>
            <consortium name="Wellcome Sanger Institute Data Sharing"/>
        </authorList>
    </citation>
    <scope>NUCLEOTIDE SEQUENCE [LARGE SCALE GENOMIC DNA]</scope>
</reference>
<keyword evidence="7" id="KW-1185">Reference proteome</keyword>
<keyword evidence="4" id="KW-0206">Cytoskeleton</keyword>
<dbReference type="GO" id="GO:0051225">
    <property type="term" value="P:spindle assembly"/>
    <property type="evidence" value="ECO:0007669"/>
    <property type="project" value="TreeGrafter"/>
</dbReference>
<gene>
    <name evidence="6" type="primary">TUBGCP3</name>
    <name evidence="6" type="synonym">tubgcp3</name>
</gene>
<dbReference type="GO" id="GO:0000278">
    <property type="term" value="P:mitotic cell cycle"/>
    <property type="evidence" value="ECO:0007669"/>
    <property type="project" value="TreeGrafter"/>
</dbReference>
<dbReference type="GO" id="GO:0007020">
    <property type="term" value="P:microtubule nucleation"/>
    <property type="evidence" value="ECO:0007669"/>
    <property type="project" value="InterPro"/>
</dbReference>
<proteinExistence type="predicted"/>
<dbReference type="GO" id="GO:0031122">
    <property type="term" value="P:cytoplasmic microtubule organization"/>
    <property type="evidence" value="ECO:0007669"/>
    <property type="project" value="TreeGrafter"/>
</dbReference>
<keyword evidence="3" id="KW-0493">Microtubule</keyword>
<feature type="domain" description="Gamma tubulin complex component protein N-terminal" evidence="5">
    <location>
        <begin position="196"/>
        <end position="390"/>
    </location>
</feature>
<dbReference type="GO" id="GO:0051321">
    <property type="term" value="P:meiotic cell cycle"/>
    <property type="evidence" value="ECO:0007669"/>
    <property type="project" value="TreeGrafter"/>
</dbReference>
<reference evidence="6" key="2">
    <citation type="submission" date="2025-08" db="UniProtKB">
        <authorList>
            <consortium name="Ensembl"/>
        </authorList>
    </citation>
    <scope>IDENTIFICATION</scope>
</reference>
<dbReference type="GeneTree" id="ENSGT00940000157872"/>
<evidence type="ECO:0000256" key="3">
    <source>
        <dbReference type="ARBA" id="ARBA00022701"/>
    </source>
</evidence>
<dbReference type="GO" id="GO:0005874">
    <property type="term" value="C:microtubule"/>
    <property type="evidence" value="ECO:0007669"/>
    <property type="project" value="UniProtKB-KW"/>
</dbReference>
<dbReference type="AlphaFoldDB" id="A0A8C9TPS5"/>
<dbReference type="GO" id="GO:0000922">
    <property type="term" value="C:spindle pole"/>
    <property type="evidence" value="ECO:0007669"/>
    <property type="project" value="InterPro"/>
</dbReference>
<keyword evidence="2" id="KW-0963">Cytoplasm</keyword>
<evidence type="ECO:0000259" key="5">
    <source>
        <dbReference type="Pfam" id="PF17681"/>
    </source>
</evidence>
<accession>A0A8C9TPS5</accession>
<organism evidence="6 7">
    <name type="scientific">Scleropages formosus</name>
    <name type="common">Asian bonytongue</name>
    <name type="synonym">Osteoglossum formosum</name>
    <dbReference type="NCBI Taxonomy" id="113540"/>
    <lineage>
        <taxon>Eukaryota</taxon>
        <taxon>Metazoa</taxon>
        <taxon>Chordata</taxon>
        <taxon>Craniata</taxon>
        <taxon>Vertebrata</taxon>
        <taxon>Euteleostomi</taxon>
        <taxon>Actinopterygii</taxon>
        <taxon>Neopterygii</taxon>
        <taxon>Teleostei</taxon>
        <taxon>Osteoglossocephala</taxon>
        <taxon>Osteoglossomorpha</taxon>
        <taxon>Osteoglossiformes</taxon>
        <taxon>Osteoglossidae</taxon>
        <taxon>Scleropages</taxon>
    </lineage>
</organism>
<dbReference type="InterPro" id="IPR041470">
    <property type="entry name" value="GCP_N"/>
</dbReference>
<evidence type="ECO:0000313" key="6">
    <source>
        <dbReference type="Ensembl" id="ENSSFOP00015053172.1"/>
    </source>
</evidence>
<dbReference type="PANTHER" id="PTHR19302:SF14">
    <property type="entry name" value="GAMMA-TUBULIN COMPLEX COMPONENT 3"/>
    <property type="match status" value="1"/>
</dbReference>
<evidence type="ECO:0000313" key="7">
    <source>
        <dbReference type="Proteomes" id="UP000694397"/>
    </source>
</evidence>
<evidence type="ECO:0000256" key="2">
    <source>
        <dbReference type="ARBA" id="ARBA00022490"/>
    </source>
</evidence>
<dbReference type="GO" id="GO:0051011">
    <property type="term" value="F:microtubule minus-end binding"/>
    <property type="evidence" value="ECO:0007669"/>
    <property type="project" value="TreeGrafter"/>
</dbReference>